<organism evidence="2 3">
    <name type="scientific">Microcystis viridis Mv_BB_P_19951000_S68D</name>
    <dbReference type="NCBI Taxonomy" id="2486270"/>
    <lineage>
        <taxon>Bacteria</taxon>
        <taxon>Bacillati</taxon>
        <taxon>Cyanobacteriota</taxon>
        <taxon>Cyanophyceae</taxon>
        <taxon>Oscillatoriophycideae</taxon>
        <taxon>Chroococcales</taxon>
        <taxon>Microcystaceae</taxon>
        <taxon>Microcystis</taxon>
    </lineage>
</organism>
<dbReference type="Proteomes" id="UP000320674">
    <property type="component" value="Unassembled WGS sequence"/>
</dbReference>
<keyword evidence="1" id="KW-0175">Coiled coil</keyword>
<sequence length="106" mass="12270">MCTNHFQDFFNYVVDPEWLRSNVEEAVALRQTQAGKPNKAWRVLHWVTYVERPALMGFGRDVRKLRATAAGSENQALLDKIAKLEEENQKLEEKLNTIIDLLKGQQ</sequence>
<protein>
    <submittedName>
        <fullName evidence="2">Uncharacterized protein</fullName>
    </submittedName>
</protein>
<evidence type="ECO:0000313" key="2">
    <source>
        <dbReference type="EMBL" id="TRU72697.1"/>
    </source>
</evidence>
<dbReference type="EMBL" id="SFAZ01000187">
    <property type="protein sequence ID" value="TRU72697.1"/>
    <property type="molecule type" value="Genomic_DNA"/>
</dbReference>
<dbReference type="AlphaFoldDB" id="A0A552HNC7"/>
<accession>A0A552HNC7</accession>
<proteinExistence type="predicted"/>
<reference evidence="2 3" key="1">
    <citation type="submission" date="2019-01" db="EMBL/GenBank/DDBJ databases">
        <title>Coherence of Microcystis species and biogeography revealed through population genomics.</title>
        <authorList>
            <person name="Perez-Carrascal O.M."/>
            <person name="Terrat Y."/>
            <person name="Giani A."/>
            <person name="Fortin N."/>
            <person name="Tromas N."/>
            <person name="Shapiro B.J."/>
        </authorList>
    </citation>
    <scope>NUCLEOTIDE SEQUENCE [LARGE SCALE GENOMIC DNA]</scope>
    <source>
        <strain evidence="2">Mv_BB_P_19951000_S68D</strain>
    </source>
</reference>
<name>A0A552HNC7_MICVR</name>
<comment type="caution">
    <text evidence="2">The sequence shown here is derived from an EMBL/GenBank/DDBJ whole genome shotgun (WGS) entry which is preliminary data.</text>
</comment>
<feature type="coiled-coil region" evidence="1">
    <location>
        <begin position="67"/>
        <end position="101"/>
    </location>
</feature>
<evidence type="ECO:0000256" key="1">
    <source>
        <dbReference type="SAM" id="Coils"/>
    </source>
</evidence>
<evidence type="ECO:0000313" key="3">
    <source>
        <dbReference type="Proteomes" id="UP000320674"/>
    </source>
</evidence>
<gene>
    <name evidence="2" type="ORF">EWV77_13320</name>
</gene>